<keyword evidence="13" id="KW-0234">DNA repair</keyword>
<evidence type="ECO:0000313" key="21">
    <source>
        <dbReference type="Proteomes" id="UP000198553"/>
    </source>
</evidence>
<dbReference type="GO" id="GO:0046872">
    <property type="term" value="F:metal ion binding"/>
    <property type="evidence" value="ECO:0007669"/>
    <property type="project" value="UniProtKB-KW"/>
</dbReference>
<dbReference type="SUPFAM" id="SSF46785">
    <property type="entry name" value="Winged helix' DNA-binding domain"/>
    <property type="match status" value="1"/>
</dbReference>
<dbReference type="FunFam" id="3.40.50.300:FF:000296">
    <property type="entry name" value="ATP-dependent DNA helicase RecQ"/>
    <property type="match status" value="1"/>
</dbReference>
<evidence type="ECO:0000256" key="4">
    <source>
        <dbReference type="ARBA" id="ARBA00022723"/>
    </source>
</evidence>
<comment type="cofactor">
    <cofactor evidence="2">
        <name>Zn(2+)</name>
        <dbReference type="ChEBI" id="CHEBI:29105"/>
    </cofactor>
</comment>
<dbReference type="STRING" id="930146.SAMN05192533_10735"/>
<dbReference type="CDD" id="cd17920">
    <property type="entry name" value="DEXHc_RecQ"/>
    <property type="match status" value="1"/>
</dbReference>
<dbReference type="GO" id="GO:0043590">
    <property type="term" value="C:bacterial nucleoid"/>
    <property type="evidence" value="ECO:0007669"/>
    <property type="project" value="TreeGrafter"/>
</dbReference>
<keyword evidence="11" id="KW-0238">DNA-binding</keyword>
<dbReference type="GO" id="GO:0006260">
    <property type="term" value="P:DNA replication"/>
    <property type="evidence" value="ECO:0007669"/>
    <property type="project" value="InterPro"/>
</dbReference>
<evidence type="ECO:0000256" key="9">
    <source>
        <dbReference type="ARBA" id="ARBA00022833"/>
    </source>
</evidence>
<dbReference type="InterPro" id="IPR002121">
    <property type="entry name" value="HRDC_dom"/>
</dbReference>
<comment type="similarity">
    <text evidence="3">Belongs to the helicase family. RecQ subfamily.</text>
</comment>
<dbReference type="NCBIfam" id="TIGR00614">
    <property type="entry name" value="recQ_fam"/>
    <property type="match status" value="1"/>
</dbReference>
<dbReference type="CDD" id="cd18794">
    <property type="entry name" value="SF2_C_RecQ"/>
    <property type="match status" value="1"/>
</dbReference>
<dbReference type="InterPro" id="IPR014001">
    <property type="entry name" value="Helicase_ATP-bd"/>
</dbReference>
<dbReference type="InterPro" id="IPR029491">
    <property type="entry name" value="Helicase_HTH"/>
</dbReference>
<dbReference type="InterPro" id="IPR006293">
    <property type="entry name" value="DNA_helicase_ATP-dep_RecQ_bac"/>
</dbReference>
<dbReference type="OrthoDB" id="9763310at2"/>
<keyword evidence="6" id="KW-0227">DNA damage</keyword>
<dbReference type="Gene3D" id="1.10.10.10">
    <property type="entry name" value="Winged helix-like DNA-binding domain superfamily/Winged helix DNA-binding domain"/>
    <property type="match status" value="1"/>
</dbReference>
<evidence type="ECO:0000256" key="14">
    <source>
        <dbReference type="ARBA" id="ARBA00023235"/>
    </source>
</evidence>
<accession>A0A1H8CDA6</accession>
<evidence type="ECO:0000256" key="8">
    <source>
        <dbReference type="ARBA" id="ARBA00022806"/>
    </source>
</evidence>
<feature type="domain" description="HRDC" evidence="17">
    <location>
        <begin position="512"/>
        <end position="592"/>
    </location>
</feature>
<dbReference type="Gene3D" id="3.40.50.300">
    <property type="entry name" value="P-loop containing nucleotide triphosphate hydrolases"/>
    <property type="match status" value="2"/>
</dbReference>
<evidence type="ECO:0000256" key="13">
    <source>
        <dbReference type="ARBA" id="ARBA00023204"/>
    </source>
</evidence>
<evidence type="ECO:0000256" key="5">
    <source>
        <dbReference type="ARBA" id="ARBA00022741"/>
    </source>
</evidence>
<dbReference type="PROSITE" id="PS50967">
    <property type="entry name" value="HRDC"/>
    <property type="match status" value="1"/>
</dbReference>
<dbReference type="SUPFAM" id="SSF47819">
    <property type="entry name" value="HRDC-like"/>
    <property type="match status" value="1"/>
</dbReference>
<dbReference type="InterPro" id="IPR032284">
    <property type="entry name" value="RecQ_Zn-bd"/>
</dbReference>
<keyword evidence="12" id="KW-0233">DNA recombination</keyword>
<keyword evidence="10" id="KW-0067">ATP-binding</keyword>
<keyword evidence="21" id="KW-1185">Reference proteome</keyword>
<evidence type="ECO:0000256" key="12">
    <source>
        <dbReference type="ARBA" id="ARBA00023172"/>
    </source>
</evidence>
<proteinExistence type="inferred from homology"/>
<dbReference type="GO" id="GO:0006310">
    <property type="term" value="P:DNA recombination"/>
    <property type="evidence" value="ECO:0007669"/>
    <property type="project" value="UniProtKB-UniRule"/>
</dbReference>
<dbReference type="Proteomes" id="UP000198553">
    <property type="component" value="Unassembled WGS sequence"/>
</dbReference>
<dbReference type="EMBL" id="FOBW01000007">
    <property type="protein sequence ID" value="SEM92996.1"/>
    <property type="molecule type" value="Genomic_DNA"/>
</dbReference>
<evidence type="ECO:0000259" key="17">
    <source>
        <dbReference type="PROSITE" id="PS50967"/>
    </source>
</evidence>
<dbReference type="GO" id="GO:0009432">
    <property type="term" value="P:SOS response"/>
    <property type="evidence" value="ECO:0007669"/>
    <property type="project" value="UniProtKB-UniRule"/>
</dbReference>
<keyword evidence="5" id="KW-0547">Nucleotide-binding</keyword>
<dbReference type="InterPro" id="IPR018982">
    <property type="entry name" value="RQC_domain"/>
</dbReference>
<evidence type="ECO:0000256" key="15">
    <source>
        <dbReference type="ARBA" id="ARBA00034617"/>
    </source>
</evidence>
<evidence type="ECO:0000256" key="10">
    <source>
        <dbReference type="ARBA" id="ARBA00022840"/>
    </source>
</evidence>
<protein>
    <recommendedName>
        <fullName evidence="16">DNA helicase RecQ</fullName>
        <ecNumber evidence="16">5.6.2.4</ecNumber>
    </recommendedName>
</protein>
<gene>
    <name evidence="20" type="ORF">SAMN05192533_10735</name>
</gene>
<sequence>MLQKAQELLKTYFGYSSFRVGQEQAISSVLQRNNTVCVMPTGGGKSIVYQIPALILPGTTLVISPLISLMKDQVDTLNQLGIPAAYINSSLSPQEAAETIEEAMHGGYKLLYVAPERLEAYDFQQMLNHIEIPLVAVDEAHCISQWGHDFRPSYLQISRLVDRLPGNPIVLALTATATPKVREDICHSLRIDQSNSVLTGFERTNLSFSVIKGQDRLAFLKEYVKKNSNEAGIIYAATRKTVDQLYEGLQKEQIDAARYHAGMKDVERASEQDRFLRDQADVMVATSAFGMGIDKSNIRYVVHFQMPKNMESYYQEAGRAGRDGLPSECTVLYSPQDVQIQRFLIDQSAEQVRMSQELEKLQQMADYCHTESCLQAFILEYFGEKEPQPCGRCGNCTDTRTSVEVTKEAQMVLSCIIRMGQKFGKAITAAVLTGSRNKKVLELGFDKLSTYGILKEQSAKQVTELIEFLISKNLIGVEHGSYPTIYVAPEGKAVLQGQQQVFRKEAVQIKQVSNDDPLFEELRQLRKTVADTEHVPPFVIFSDSALKDMCARLPQTEEEFLQVSGVGQHKLEKYGKTFIQAISEFYEAHPDRERVLTSPPAVAKPKPAKKGVNDSHLETYKLHQEGLTVTEIAAKRELAVSTMENHIIQCIQNGMEVDFALLVPDRFVPELENAVAEAGRDRLKPIKELLPDEVSYFMIKVFLYQMRKQEKAVID</sequence>
<dbReference type="Pfam" id="PF16124">
    <property type="entry name" value="RecQ_Zn_bind"/>
    <property type="match status" value="1"/>
</dbReference>
<organism evidence="20 21">
    <name type="scientific">Mesobacillus persicus</name>
    <dbReference type="NCBI Taxonomy" id="930146"/>
    <lineage>
        <taxon>Bacteria</taxon>
        <taxon>Bacillati</taxon>
        <taxon>Bacillota</taxon>
        <taxon>Bacilli</taxon>
        <taxon>Bacillales</taxon>
        <taxon>Bacillaceae</taxon>
        <taxon>Mesobacillus</taxon>
    </lineage>
</organism>
<dbReference type="GO" id="GO:0005737">
    <property type="term" value="C:cytoplasm"/>
    <property type="evidence" value="ECO:0007669"/>
    <property type="project" value="TreeGrafter"/>
</dbReference>
<evidence type="ECO:0000259" key="19">
    <source>
        <dbReference type="PROSITE" id="PS51194"/>
    </source>
</evidence>
<dbReference type="PANTHER" id="PTHR13710">
    <property type="entry name" value="DNA HELICASE RECQ FAMILY MEMBER"/>
    <property type="match status" value="1"/>
</dbReference>
<dbReference type="Pfam" id="PF09382">
    <property type="entry name" value="RQC"/>
    <property type="match status" value="1"/>
</dbReference>
<dbReference type="NCBIfam" id="TIGR01389">
    <property type="entry name" value="recQ"/>
    <property type="match status" value="1"/>
</dbReference>
<evidence type="ECO:0000256" key="11">
    <source>
        <dbReference type="ARBA" id="ARBA00023125"/>
    </source>
</evidence>
<dbReference type="PANTHER" id="PTHR13710:SF105">
    <property type="entry name" value="ATP-DEPENDENT DNA HELICASE Q1"/>
    <property type="match status" value="1"/>
</dbReference>
<dbReference type="InterPro" id="IPR001650">
    <property type="entry name" value="Helicase_C-like"/>
</dbReference>
<name>A0A1H8CDA6_9BACI</name>
<keyword evidence="4" id="KW-0479">Metal-binding</keyword>
<comment type="catalytic activity">
    <reaction evidence="15">
        <text>Couples ATP hydrolysis with the unwinding of duplex DNA by translocating in the 3'-5' direction.</text>
        <dbReference type="EC" id="5.6.2.4"/>
    </reaction>
</comment>
<dbReference type="Pfam" id="PF00270">
    <property type="entry name" value="DEAD"/>
    <property type="match status" value="1"/>
</dbReference>
<dbReference type="GO" id="GO:0030894">
    <property type="term" value="C:replisome"/>
    <property type="evidence" value="ECO:0007669"/>
    <property type="project" value="TreeGrafter"/>
</dbReference>
<evidence type="ECO:0000256" key="1">
    <source>
        <dbReference type="ARBA" id="ARBA00001946"/>
    </source>
</evidence>
<dbReference type="InterPro" id="IPR036390">
    <property type="entry name" value="WH_DNA-bd_sf"/>
</dbReference>
<dbReference type="InterPro" id="IPR011545">
    <property type="entry name" value="DEAD/DEAH_box_helicase_dom"/>
</dbReference>
<dbReference type="GO" id="GO:0043138">
    <property type="term" value="F:3'-5' DNA helicase activity"/>
    <property type="evidence" value="ECO:0007669"/>
    <property type="project" value="UniProtKB-EC"/>
</dbReference>
<evidence type="ECO:0000256" key="7">
    <source>
        <dbReference type="ARBA" id="ARBA00022801"/>
    </source>
</evidence>
<evidence type="ECO:0000256" key="16">
    <source>
        <dbReference type="NCBIfam" id="TIGR01389"/>
    </source>
</evidence>
<dbReference type="Pfam" id="PF00271">
    <property type="entry name" value="Helicase_C"/>
    <property type="match status" value="1"/>
</dbReference>
<evidence type="ECO:0000256" key="6">
    <source>
        <dbReference type="ARBA" id="ARBA00022763"/>
    </source>
</evidence>
<dbReference type="GO" id="GO:0016787">
    <property type="term" value="F:hydrolase activity"/>
    <property type="evidence" value="ECO:0007669"/>
    <property type="project" value="UniProtKB-KW"/>
</dbReference>
<dbReference type="InterPro" id="IPR010997">
    <property type="entry name" value="HRDC-like_sf"/>
</dbReference>
<evidence type="ECO:0000259" key="18">
    <source>
        <dbReference type="PROSITE" id="PS51192"/>
    </source>
</evidence>
<dbReference type="Pfam" id="PF00570">
    <property type="entry name" value="HRDC"/>
    <property type="match status" value="1"/>
</dbReference>
<comment type="cofactor">
    <cofactor evidence="1">
        <name>Mg(2+)</name>
        <dbReference type="ChEBI" id="CHEBI:18420"/>
    </cofactor>
</comment>
<dbReference type="GO" id="GO:0009378">
    <property type="term" value="F:four-way junction helicase activity"/>
    <property type="evidence" value="ECO:0007669"/>
    <property type="project" value="TreeGrafter"/>
</dbReference>
<dbReference type="InterPro" id="IPR044876">
    <property type="entry name" value="HRDC_dom_sf"/>
</dbReference>
<evidence type="ECO:0000313" key="20">
    <source>
        <dbReference type="EMBL" id="SEM92996.1"/>
    </source>
</evidence>
<keyword evidence="7" id="KW-0378">Hydrolase</keyword>
<feature type="domain" description="Helicase C-terminal" evidence="19">
    <location>
        <begin position="212"/>
        <end position="366"/>
    </location>
</feature>
<dbReference type="RefSeq" id="WP_090745084.1">
    <property type="nucleotide sequence ID" value="NZ_FOBW01000007.1"/>
</dbReference>
<dbReference type="PROSITE" id="PS51192">
    <property type="entry name" value="HELICASE_ATP_BIND_1"/>
    <property type="match status" value="1"/>
</dbReference>
<dbReference type="SMART" id="SM00341">
    <property type="entry name" value="HRDC"/>
    <property type="match status" value="1"/>
</dbReference>
<dbReference type="EC" id="5.6.2.4" evidence="16"/>
<dbReference type="Pfam" id="PF14493">
    <property type="entry name" value="HTH_40"/>
    <property type="match status" value="1"/>
</dbReference>
<evidence type="ECO:0000256" key="2">
    <source>
        <dbReference type="ARBA" id="ARBA00001947"/>
    </source>
</evidence>
<dbReference type="FunFam" id="1.10.150.80:FF:000002">
    <property type="entry name" value="ATP-dependent DNA helicase RecQ"/>
    <property type="match status" value="1"/>
</dbReference>
<evidence type="ECO:0000256" key="3">
    <source>
        <dbReference type="ARBA" id="ARBA00005446"/>
    </source>
</evidence>
<dbReference type="InterPro" id="IPR004589">
    <property type="entry name" value="DNA_helicase_ATP-dep_RecQ"/>
</dbReference>
<dbReference type="AlphaFoldDB" id="A0A1H8CDA6"/>
<dbReference type="GO" id="GO:0003677">
    <property type="term" value="F:DNA binding"/>
    <property type="evidence" value="ECO:0007669"/>
    <property type="project" value="UniProtKB-KW"/>
</dbReference>
<keyword evidence="8 20" id="KW-0347">Helicase</keyword>
<dbReference type="SMART" id="SM00956">
    <property type="entry name" value="RQC"/>
    <property type="match status" value="1"/>
</dbReference>
<dbReference type="InterPro" id="IPR036388">
    <property type="entry name" value="WH-like_DNA-bd_sf"/>
</dbReference>
<keyword evidence="14" id="KW-0413">Isomerase</keyword>
<dbReference type="GO" id="GO:0005524">
    <property type="term" value="F:ATP binding"/>
    <property type="evidence" value="ECO:0007669"/>
    <property type="project" value="UniProtKB-KW"/>
</dbReference>
<dbReference type="GO" id="GO:0006281">
    <property type="term" value="P:DNA repair"/>
    <property type="evidence" value="ECO:0007669"/>
    <property type="project" value="UniProtKB-KW"/>
</dbReference>
<dbReference type="SMART" id="SM00490">
    <property type="entry name" value="HELICc"/>
    <property type="match status" value="1"/>
</dbReference>
<dbReference type="PROSITE" id="PS51194">
    <property type="entry name" value="HELICASE_CTER"/>
    <property type="match status" value="1"/>
</dbReference>
<dbReference type="SMART" id="SM00487">
    <property type="entry name" value="DEXDc"/>
    <property type="match status" value="1"/>
</dbReference>
<reference evidence="21" key="1">
    <citation type="submission" date="2016-10" db="EMBL/GenBank/DDBJ databases">
        <authorList>
            <person name="Varghese N."/>
            <person name="Submissions S."/>
        </authorList>
    </citation>
    <scope>NUCLEOTIDE SEQUENCE [LARGE SCALE GENOMIC DNA]</scope>
    <source>
        <strain evidence="21">B48,IBRC-M 10115,DSM 25386,CECT 8001</strain>
    </source>
</reference>
<dbReference type="InterPro" id="IPR027417">
    <property type="entry name" value="P-loop_NTPase"/>
</dbReference>
<dbReference type="SUPFAM" id="SSF52540">
    <property type="entry name" value="P-loop containing nucleoside triphosphate hydrolases"/>
    <property type="match status" value="1"/>
</dbReference>
<feature type="domain" description="Helicase ATP-binding" evidence="18">
    <location>
        <begin position="26"/>
        <end position="195"/>
    </location>
</feature>
<dbReference type="Gene3D" id="1.10.150.80">
    <property type="entry name" value="HRDC domain"/>
    <property type="match status" value="1"/>
</dbReference>
<keyword evidence="9" id="KW-0862">Zinc</keyword>